<name>A0ABZ3EX01_9FIRM</name>
<dbReference type="Proteomes" id="UP001451571">
    <property type="component" value="Chromosome"/>
</dbReference>
<dbReference type="SMART" id="SM00342">
    <property type="entry name" value="HTH_ARAC"/>
    <property type="match status" value="1"/>
</dbReference>
<evidence type="ECO:0000256" key="3">
    <source>
        <dbReference type="ARBA" id="ARBA00023163"/>
    </source>
</evidence>
<keyword evidence="3" id="KW-0804">Transcription</keyword>
<dbReference type="InterPro" id="IPR020449">
    <property type="entry name" value="Tscrpt_reg_AraC-type_HTH"/>
</dbReference>
<evidence type="ECO:0000259" key="4">
    <source>
        <dbReference type="PROSITE" id="PS01124"/>
    </source>
</evidence>
<gene>
    <name evidence="5" type="ORF">V6984_21635</name>
</gene>
<protein>
    <submittedName>
        <fullName evidence="5">Helix-turn-helix transcriptional regulator</fullName>
    </submittedName>
</protein>
<keyword evidence="6" id="KW-1185">Reference proteome</keyword>
<reference evidence="5 6" key="1">
    <citation type="submission" date="2024-02" db="EMBL/GenBank/DDBJ databases">
        <title>Bacterial strain from lacustrine sediment.</title>
        <authorList>
            <person name="Petit C."/>
            <person name="Fadhlaoui K."/>
        </authorList>
    </citation>
    <scope>NUCLEOTIDE SEQUENCE [LARGE SCALE GENOMIC DNA]</scope>
    <source>
        <strain evidence="5 6">IPX-CK</strain>
    </source>
</reference>
<accession>A0ABZ3EX01</accession>
<organism evidence="5 6">
    <name type="scientific">Kineothrix sedimenti</name>
    <dbReference type="NCBI Taxonomy" id="3123317"/>
    <lineage>
        <taxon>Bacteria</taxon>
        <taxon>Bacillati</taxon>
        <taxon>Bacillota</taxon>
        <taxon>Clostridia</taxon>
        <taxon>Lachnospirales</taxon>
        <taxon>Lachnospiraceae</taxon>
        <taxon>Kineothrix</taxon>
    </lineage>
</organism>
<evidence type="ECO:0000313" key="6">
    <source>
        <dbReference type="Proteomes" id="UP001451571"/>
    </source>
</evidence>
<evidence type="ECO:0000256" key="2">
    <source>
        <dbReference type="ARBA" id="ARBA00023125"/>
    </source>
</evidence>
<dbReference type="InterPro" id="IPR037923">
    <property type="entry name" value="HTH-like"/>
</dbReference>
<dbReference type="EMBL" id="CP146256">
    <property type="protein sequence ID" value="XAH74070.1"/>
    <property type="molecule type" value="Genomic_DNA"/>
</dbReference>
<dbReference type="RefSeq" id="WP_342757665.1">
    <property type="nucleotide sequence ID" value="NZ_CP146256.1"/>
</dbReference>
<dbReference type="Gene3D" id="1.10.10.60">
    <property type="entry name" value="Homeodomain-like"/>
    <property type="match status" value="2"/>
</dbReference>
<dbReference type="InterPro" id="IPR009057">
    <property type="entry name" value="Homeodomain-like_sf"/>
</dbReference>
<dbReference type="PRINTS" id="PR00032">
    <property type="entry name" value="HTHARAC"/>
</dbReference>
<proteinExistence type="predicted"/>
<dbReference type="SUPFAM" id="SSF46689">
    <property type="entry name" value="Homeodomain-like"/>
    <property type="match status" value="2"/>
</dbReference>
<feature type="domain" description="HTH araC/xylS-type" evidence="4">
    <location>
        <begin position="187"/>
        <end position="285"/>
    </location>
</feature>
<keyword evidence="1" id="KW-0805">Transcription regulation</keyword>
<dbReference type="Pfam" id="PF12833">
    <property type="entry name" value="HTH_18"/>
    <property type="match status" value="1"/>
</dbReference>
<dbReference type="PROSITE" id="PS01124">
    <property type="entry name" value="HTH_ARAC_FAMILY_2"/>
    <property type="match status" value="1"/>
</dbReference>
<dbReference type="InterPro" id="IPR018060">
    <property type="entry name" value="HTH_AraC"/>
</dbReference>
<evidence type="ECO:0000313" key="5">
    <source>
        <dbReference type="EMBL" id="XAH74070.1"/>
    </source>
</evidence>
<evidence type="ECO:0000256" key="1">
    <source>
        <dbReference type="ARBA" id="ARBA00023015"/>
    </source>
</evidence>
<dbReference type="PANTHER" id="PTHR43280:SF10">
    <property type="entry name" value="REGULATORY PROTEIN POCR"/>
    <property type="match status" value="1"/>
</dbReference>
<sequence>MYVYEFYIEHPMNYVMTGKFEAPSPNWVHEDFPLTDYELFVVTKDTLYISYNGEPFTINEGEFLLLPPLPPPNNRRKGIRPSHCSFYWLHFSIDHEVALSAIPNSRHTAYPYTVPQYTIAIPRQGKIPHAEKIVVLMKQLQDAIRSNYDSTTANYLSTTILCELYSQFYRENNVSQRSKRTQKQMYYDIIDYVKSNTDKNLKVADVAAHFCYNEKYLSHLFSNIAGIPLKQFILNVKMDAANFMLTDTNASISEIAASLGFTDSHNFAKAYKKIAGLTPTEYRNAFFKRLLYHV</sequence>
<dbReference type="PANTHER" id="PTHR43280">
    <property type="entry name" value="ARAC-FAMILY TRANSCRIPTIONAL REGULATOR"/>
    <property type="match status" value="1"/>
</dbReference>
<dbReference type="SUPFAM" id="SSF51215">
    <property type="entry name" value="Regulatory protein AraC"/>
    <property type="match status" value="1"/>
</dbReference>
<keyword evidence="2" id="KW-0238">DNA-binding</keyword>